<protein>
    <submittedName>
        <fullName evidence="2">Uncharacterized protein</fullName>
    </submittedName>
</protein>
<keyword evidence="3" id="KW-1185">Reference proteome</keyword>
<feature type="compositionally biased region" description="Basic and acidic residues" evidence="1">
    <location>
        <begin position="136"/>
        <end position="147"/>
    </location>
</feature>
<sequence>MGRAHSASSEGLISVRVLVSRYMKRRDRRARADPLLRQGVDLQPRALRAQQVRALQAAQPAARRAAGPGGRDRVRGAQLPAHLQRTLSELRQAGSDYGPGSQANTVALQASKADVRETENTGKIPGKSILNPERQLIVEKEERQEKE</sequence>
<dbReference type="Proteomes" id="UP000296049">
    <property type="component" value="Unassembled WGS sequence"/>
</dbReference>
<evidence type="ECO:0000313" key="3">
    <source>
        <dbReference type="Proteomes" id="UP000296049"/>
    </source>
</evidence>
<proteinExistence type="predicted"/>
<reference evidence="3" key="1">
    <citation type="journal article" date="2013" name="Nat. Genet.">
        <title>The duck genome and transcriptome provide insight into an avian influenza virus reservoir species.</title>
        <authorList>
            <person name="Huang Y."/>
            <person name="Li Y."/>
            <person name="Burt D.W."/>
            <person name="Chen H."/>
            <person name="Zhang Y."/>
            <person name="Qian W."/>
            <person name="Kim H."/>
            <person name="Gan S."/>
            <person name="Zhao Y."/>
            <person name="Li J."/>
            <person name="Yi K."/>
            <person name="Feng H."/>
            <person name="Zhu P."/>
            <person name="Li B."/>
            <person name="Liu Q."/>
            <person name="Fairley S."/>
            <person name="Magor K.E."/>
            <person name="Du Z."/>
            <person name="Hu X."/>
            <person name="Goodman L."/>
            <person name="Tafer H."/>
            <person name="Vignal A."/>
            <person name="Lee T."/>
            <person name="Kim K.W."/>
            <person name="Sheng Z."/>
            <person name="An Y."/>
            <person name="Searle S."/>
            <person name="Herrero J."/>
            <person name="Groenen M.A."/>
            <person name="Crooijmans R.P."/>
            <person name="Faraut T."/>
            <person name="Cai Q."/>
            <person name="Webster R.G."/>
            <person name="Aldridge J.R."/>
            <person name="Warren W.C."/>
            <person name="Bartschat S."/>
            <person name="Kehr S."/>
            <person name="Marz M."/>
            <person name="Stadler P.F."/>
            <person name="Smith J."/>
            <person name="Kraus R.H."/>
            <person name="Zhao Y."/>
            <person name="Ren L."/>
            <person name="Fei J."/>
            <person name="Morisson M."/>
            <person name="Kaiser P."/>
            <person name="Griffin D.K."/>
            <person name="Rao M."/>
            <person name="Pitel F."/>
            <person name="Wang J."/>
            <person name="Li N."/>
        </authorList>
    </citation>
    <scope>NUCLEOTIDE SEQUENCE [LARGE SCALE GENOMIC DNA]</scope>
</reference>
<evidence type="ECO:0000313" key="2">
    <source>
        <dbReference type="EMBL" id="EOB07606.1"/>
    </source>
</evidence>
<accession>R0KB69</accession>
<gene>
    <name evidence="2" type="ORF">Anapl_06808</name>
</gene>
<organism evidence="2 3">
    <name type="scientific">Anas platyrhynchos</name>
    <name type="common">Mallard</name>
    <name type="synonym">Anas boschas</name>
    <dbReference type="NCBI Taxonomy" id="8839"/>
    <lineage>
        <taxon>Eukaryota</taxon>
        <taxon>Metazoa</taxon>
        <taxon>Chordata</taxon>
        <taxon>Craniata</taxon>
        <taxon>Vertebrata</taxon>
        <taxon>Euteleostomi</taxon>
        <taxon>Archelosauria</taxon>
        <taxon>Archosauria</taxon>
        <taxon>Dinosauria</taxon>
        <taxon>Saurischia</taxon>
        <taxon>Theropoda</taxon>
        <taxon>Coelurosauria</taxon>
        <taxon>Aves</taxon>
        <taxon>Neognathae</taxon>
        <taxon>Galloanserae</taxon>
        <taxon>Anseriformes</taxon>
        <taxon>Anatidae</taxon>
        <taxon>Anatinae</taxon>
        <taxon>Anas</taxon>
    </lineage>
</organism>
<dbReference type="EMBL" id="KB742515">
    <property type="protein sequence ID" value="EOB07606.1"/>
    <property type="molecule type" value="Genomic_DNA"/>
</dbReference>
<feature type="region of interest" description="Disordered" evidence="1">
    <location>
        <begin position="85"/>
        <end position="147"/>
    </location>
</feature>
<name>R0KB69_ANAPL</name>
<dbReference type="AlphaFoldDB" id="R0KB69"/>
<evidence type="ECO:0000256" key="1">
    <source>
        <dbReference type="SAM" id="MobiDB-lite"/>
    </source>
</evidence>